<keyword evidence="6" id="KW-1185">Reference proteome</keyword>
<protein>
    <submittedName>
        <fullName evidence="5">Ankyrin repeat domain-containing protein 10</fullName>
    </submittedName>
</protein>
<evidence type="ECO:0000256" key="2">
    <source>
        <dbReference type="ARBA" id="ARBA00023043"/>
    </source>
</evidence>
<dbReference type="Pfam" id="PF00023">
    <property type="entry name" value="Ank"/>
    <property type="match status" value="1"/>
</dbReference>
<gene>
    <name evidence="5" type="primary">ANKRD10_1</name>
    <name evidence="5" type="ORF">N1851_003993</name>
</gene>
<feature type="repeat" description="ANK" evidence="3">
    <location>
        <begin position="101"/>
        <end position="133"/>
    </location>
</feature>
<evidence type="ECO:0000256" key="4">
    <source>
        <dbReference type="SAM" id="MobiDB-lite"/>
    </source>
</evidence>
<dbReference type="Pfam" id="PF12796">
    <property type="entry name" value="Ank_2"/>
    <property type="match status" value="1"/>
</dbReference>
<feature type="compositionally biased region" description="Basic and acidic residues" evidence="4">
    <location>
        <begin position="281"/>
        <end position="293"/>
    </location>
</feature>
<feature type="repeat" description="ANK" evidence="3">
    <location>
        <begin position="134"/>
        <end position="166"/>
    </location>
</feature>
<dbReference type="PROSITE" id="PS50088">
    <property type="entry name" value="ANK_REPEAT"/>
    <property type="match status" value="3"/>
</dbReference>
<evidence type="ECO:0000256" key="1">
    <source>
        <dbReference type="ARBA" id="ARBA00022737"/>
    </source>
</evidence>
<dbReference type="PANTHER" id="PTHR24171">
    <property type="entry name" value="ANKYRIN REPEAT DOMAIN-CONTAINING PROTEIN 39-RELATED"/>
    <property type="match status" value="1"/>
</dbReference>
<keyword evidence="1" id="KW-0677">Repeat</keyword>
<accession>A0AA47N9C2</accession>
<organism evidence="5 6">
    <name type="scientific">Merluccius polli</name>
    <name type="common">Benguela hake</name>
    <name type="synonym">Merluccius cadenati</name>
    <dbReference type="NCBI Taxonomy" id="89951"/>
    <lineage>
        <taxon>Eukaryota</taxon>
        <taxon>Metazoa</taxon>
        <taxon>Chordata</taxon>
        <taxon>Craniata</taxon>
        <taxon>Vertebrata</taxon>
        <taxon>Euteleostomi</taxon>
        <taxon>Actinopterygii</taxon>
        <taxon>Neopterygii</taxon>
        <taxon>Teleostei</taxon>
        <taxon>Neoteleostei</taxon>
        <taxon>Acanthomorphata</taxon>
        <taxon>Zeiogadaria</taxon>
        <taxon>Gadariae</taxon>
        <taxon>Gadiformes</taxon>
        <taxon>Gadoidei</taxon>
        <taxon>Merlucciidae</taxon>
        <taxon>Merluccius</taxon>
    </lineage>
</organism>
<evidence type="ECO:0000313" key="5">
    <source>
        <dbReference type="EMBL" id="KAK0153917.1"/>
    </source>
</evidence>
<dbReference type="EMBL" id="JAOPHQ010000604">
    <property type="protein sequence ID" value="KAK0153917.1"/>
    <property type="molecule type" value="Genomic_DNA"/>
</dbReference>
<dbReference type="Proteomes" id="UP001174136">
    <property type="component" value="Unassembled WGS sequence"/>
</dbReference>
<keyword evidence="2 3" id="KW-0040">ANK repeat</keyword>
<feature type="repeat" description="ANK" evidence="3">
    <location>
        <begin position="67"/>
        <end position="99"/>
    </location>
</feature>
<feature type="region of interest" description="Disordered" evidence="4">
    <location>
        <begin position="276"/>
        <end position="312"/>
    </location>
</feature>
<evidence type="ECO:0000256" key="3">
    <source>
        <dbReference type="PROSITE-ProRule" id="PRU00023"/>
    </source>
</evidence>
<comment type="caution">
    <text evidence="5">The sequence shown here is derived from an EMBL/GenBank/DDBJ whole genome shotgun (WGS) entry which is preliminary data.</text>
</comment>
<dbReference type="PRINTS" id="PR01415">
    <property type="entry name" value="ANKYRIN"/>
</dbReference>
<dbReference type="PANTHER" id="PTHR24171:SF9">
    <property type="entry name" value="ANKYRIN REPEAT DOMAIN-CONTAINING PROTEIN 39"/>
    <property type="match status" value="1"/>
</dbReference>
<dbReference type="AlphaFoldDB" id="A0AA47N9C2"/>
<dbReference type="SMART" id="SM00248">
    <property type="entry name" value="ANK"/>
    <property type="match status" value="4"/>
</dbReference>
<dbReference type="InterPro" id="IPR002110">
    <property type="entry name" value="Ankyrin_rpt"/>
</dbReference>
<evidence type="ECO:0000313" key="6">
    <source>
        <dbReference type="Proteomes" id="UP001174136"/>
    </source>
</evidence>
<reference evidence="5" key="1">
    <citation type="journal article" date="2023" name="Front. Mar. Sci.">
        <title>A new Merluccius polli reference genome to investigate the effects of global change in West African waters.</title>
        <authorList>
            <person name="Mateo J.L."/>
            <person name="Blanco-Fernandez C."/>
            <person name="Garcia-Vazquez E."/>
            <person name="Machado-Schiaffino G."/>
        </authorList>
    </citation>
    <scope>NUCLEOTIDE SEQUENCE</scope>
    <source>
        <strain evidence="5">C29</strain>
        <tissue evidence="5">Fin</tissue>
    </source>
</reference>
<dbReference type="InterPro" id="IPR036770">
    <property type="entry name" value="Ankyrin_rpt-contain_sf"/>
</dbReference>
<proteinExistence type="predicted"/>
<dbReference type="PROSITE" id="PS50297">
    <property type="entry name" value="ANK_REP_REGION"/>
    <property type="match status" value="3"/>
</dbReference>
<sequence>MISEMDVEVPSDEAAHGRFPPLHRACRDGDVAALYALLDHRLVQDPDHQQVWDHRLVRDLLAEDTCCGWTPIHWAAHCGQLECVVRLVHVGCDVNAATTKSAQTPIHIATFGGHPDCVLWLLQAGADVNRQDYAGESPIHKAARAGSTACVKTLLIHGAQPDLRNATGLTAADLAYSLGFWEGFQLLSNAQNHLVQLSRSLTVSSLTGGGGPLQGPPNAAGHRKRLIEDLENICTKKARTDYDTNGLFNGQQHRPANPSCNGYSDVLLQTIAVRRAPFKSPGDRPAEKTRLSNEESPGETAPRRSDDMCGSLHQAGSPGGVCGGSQMASDLGDLLHYGHYHGFGDTAEDITSSGKQQQCLV</sequence>
<dbReference type="SUPFAM" id="SSF48403">
    <property type="entry name" value="Ankyrin repeat"/>
    <property type="match status" value="1"/>
</dbReference>
<dbReference type="Gene3D" id="1.25.40.20">
    <property type="entry name" value="Ankyrin repeat-containing domain"/>
    <property type="match status" value="2"/>
</dbReference>
<name>A0AA47N9C2_MERPO</name>